<dbReference type="GO" id="GO:0009512">
    <property type="term" value="C:cytochrome b6f complex"/>
    <property type="evidence" value="ECO:0007669"/>
    <property type="project" value="InterPro"/>
</dbReference>
<accession>B7K4E1</accession>
<feature type="transmembrane region" description="Helical" evidence="10">
    <location>
        <begin position="6"/>
        <end position="27"/>
    </location>
</feature>
<dbReference type="AlphaFoldDB" id="B7K4E1"/>
<dbReference type="GO" id="GO:0016020">
    <property type="term" value="C:membrane"/>
    <property type="evidence" value="ECO:0007669"/>
    <property type="project" value="UniProtKB-SubCell"/>
</dbReference>
<keyword evidence="6" id="KW-0793">Thylakoid</keyword>
<keyword evidence="3 10" id="KW-0812">Transmembrane</keyword>
<keyword evidence="12" id="KW-1185">Reference proteome</keyword>
<evidence type="ECO:0000256" key="4">
    <source>
        <dbReference type="ARBA" id="ARBA00022982"/>
    </source>
</evidence>
<evidence type="ECO:0000256" key="9">
    <source>
        <dbReference type="ARBA" id="ARBA00025834"/>
    </source>
</evidence>
<dbReference type="GO" id="GO:0009055">
    <property type="term" value="F:electron transfer activity"/>
    <property type="evidence" value="ECO:0007669"/>
    <property type="project" value="InterPro"/>
</dbReference>
<evidence type="ECO:0008006" key="13">
    <source>
        <dbReference type="Google" id="ProtNLM"/>
    </source>
</evidence>
<dbReference type="HOGENOM" id="CLU_220907_0_1_3"/>
<comment type="subunit">
    <text evidence="9">The 4 large subunits of the cytochrome b6-f complex are cytochrome b6, subunit IV (17 kDa polypeptide, PetD), cytochrome f and the Rieske protein, while the 4 small subunits are PetG, PetL, PetM and PetN. The complex functions as a dimer.</text>
</comment>
<comment type="function">
    <text evidence="8">Component of the cytochrome b6-f complex, which mediates electron transfer between photosystem II (PSII) and photosystem I (PSI), cyclic electron flow around PSI, and state transitions. PetL is important for photoautotrophic growth as well as for electron transfer efficiency and stability of the cytochrome b6-f complex.</text>
</comment>
<dbReference type="OrthoDB" id="490372at2"/>
<evidence type="ECO:0000313" key="12">
    <source>
        <dbReference type="Proteomes" id="UP000008204"/>
    </source>
</evidence>
<dbReference type="EMBL" id="CP001287">
    <property type="protein sequence ID" value="ACK65406.1"/>
    <property type="molecule type" value="Genomic_DNA"/>
</dbReference>
<keyword evidence="4" id="KW-0249">Electron transport</keyword>
<organism evidence="11 12">
    <name type="scientific">Rippkaea orientalis (strain PCC 8801 / RF-1)</name>
    <name type="common">Cyanothece sp. (strain PCC 8801)</name>
    <dbReference type="NCBI Taxonomy" id="41431"/>
    <lineage>
        <taxon>Bacteria</taxon>
        <taxon>Bacillati</taxon>
        <taxon>Cyanobacteriota</taxon>
        <taxon>Cyanophyceae</taxon>
        <taxon>Oscillatoriophycideae</taxon>
        <taxon>Chroococcales</taxon>
        <taxon>Aphanothecaceae</taxon>
        <taxon>Rippkaea</taxon>
        <taxon>Rippkaea orientalis</taxon>
    </lineage>
</organism>
<proteinExistence type="predicted"/>
<evidence type="ECO:0000256" key="10">
    <source>
        <dbReference type="SAM" id="Phobius"/>
    </source>
</evidence>
<sequence length="33" mass="3555">MSAFTVIAFAGYLIVFTGITLGLYFGLRSAKII</sequence>
<dbReference type="NCBIfam" id="NF008824">
    <property type="entry name" value="PRK11874.1"/>
    <property type="match status" value="1"/>
</dbReference>
<name>B7K4E1_RIPO1</name>
<evidence type="ECO:0000256" key="2">
    <source>
        <dbReference type="ARBA" id="ARBA00022448"/>
    </source>
</evidence>
<dbReference type="Pfam" id="PF05115">
    <property type="entry name" value="PetL"/>
    <property type="match status" value="1"/>
</dbReference>
<dbReference type="KEGG" id="cyp:PCC8801_1344"/>
<gene>
    <name evidence="11" type="ordered locus">PCC8801_1344</name>
</gene>
<keyword evidence="7 10" id="KW-0472">Membrane</keyword>
<evidence type="ECO:0000313" key="11">
    <source>
        <dbReference type="EMBL" id="ACK65406.1"/>
    </source>
</evidence>
<evidence type="ECO:0000256" key="6">
    <source>
        <dbReference type="ARBA" id="ARBA00023078"/>
    </source>
</evidence>
<dbReference type="InterPro" id="IPR007802">
    <property type="entry name" value="Cyt_b6/f_cplx_su6"/>
</dbReference>
<evidence type="ECO:0000256" key="5">
    <source>
        <dbReference type="ARBA" id="ARBA00022989"/>
    </source>
</evidence>
<keyword evidence="2" id="KW-0813">Transport</keyword>
<comment type="subcellular location">
    <subcellularLocation>
        <location evidence="1">Membrane</location>
        <topology evidence="1">Single-pass membrane protein</topology>
    </subcellularLocation>
</comment>
<evidence type="ECO:0000256" key="7">
    <source>
        <dbReference type="ARBA" id="ARBA00023136"/>
    </source>
</evidence>
<protein>
    <recommendedName>
        <fullName evidence="13">Cytochrome b6-f complex subunit PetL</fullName>
    </recommendedName>
</protein>
<evidence type="ECO:0000256" key="1">
    <source>
        <dbReference type="ARBA" id="ARBA00004167"/>
    </source>
</evidence>
<keyword evidence="5 10" id="KW-1133">Transmembrane helix</keyword>
<evidence type="ECO:0000256" key="3">
    <source>
        <dbReference type="ARBA" id="ARBA00022692"/>
    </source>
</evidence>
<dbReference type="RefSeq" id="WP_012594680.1">
    <property type="nucleotide sequence ID" value="NC_011726.1"/>
</dbReference>
<dbReference type="Proteomes" id="UP000008204">
    <property type="component" value="Chromosome"/>
</dbReference>
<evidence type="ECO:0000256" key="8">
    <source>
        <dbReference type="ARBA" id="ARBA00025197"/>
    </source>
</evidence>
<dbReference type="STRING" id="41431.PCC8801_1344"/>
<reference evidence="12" key="1">
    <citation type="journal article" date="2011" name="MBio">
        <title>Novel metabolic attributes of the genus Cyanothece, comprising a group of unicellular nitrogen-fixing Cyanobacteria.</title>
        <authorList>
            <person name="Bandyopadhyay A."/>
            <person name="Elvitigala T."/>
            <person name="Welsh E."/>
            <person name="Stockel J."/>
            <person name="Liberton M."/>
            <person name="Min H."/>
            <person name="Sherman L.A."/>
            <person name="Pakrasi H.B."/>
        </authorList>
    </citation>
    <scope>NUCLEOTIDE SEQUENCE [LARGE SCALE GENOMIC DNA]</scope>
    <source>
        <strain evidence="12">PCC 8801</strain>
    </source>
</reference>